<proteinExistence type="predicted"/>
<reference evidence="2" key="1">
    <citation type="submission" date="2023-04" db="EMBL/GenBank/DDBJ databases">
        <authorList>
            <consortium name="ELIXIR-Norway"/>
        </authorList>
    </citation>
    <scope>NUCLEOTIDE SEQUENCE [LARGE SCALE GENOMIC DNA]</scope>
</reference>
<accession>A0ABN8YJK7</accession>
<evidence type="ECO:0000313" key="3">
    <source>
        <dbReference type="Proteomes" id="UP001176941"/>
    </source>
</evidence>
<name>A0ABN8YJK7_RANTA</name>
<dbReference type="EMBL" id="OX459956">
    <property type="protein sequence ID" value="CAI9161719.1"/>
    <property type="molecule type" value="Genomic_DNA"/>
</dbReference>
<dbReference type="Proteomes" id="UP001176941">
    <property type="component" value="Chromosome 20"/>
</dbReference>
<keyword evidence="3" id="KW-1185">Reference proteome</keyword>
<feature type="region of interest" description="Disordered" evidence="1">
    <location>
        <begin position="72"/>
        <end position="109"/>
    </location>
</feature>
<evidence type="ECO:0000256" key="1">
    <source>
        <dbReference type="SAM" id="MobiDB-lite"/>
    </source>
</evidence>
<evidence type="ECO:0000313" key="2">
    <source>
        <dbReference type="EMBL" id="CAI9161719.1"/>
    </source>
</evidence>
<protein>
    <submittedName>
        <fullName evidence="2">Uncharacterized protein</fullName>
    </submittedName>
</protein>
<feature type="compositionally biased region" description="Gly residues" evidence="1">
    <location>
        <begin position="84"/>
        <end position="93"/>
    </location>
</feature>
<organism evidence="2 3">
    <name type="scientific">Rangifer tarandus platyrhynchus</name>
    <name type="common">Svalbard reindeer</name>
    <dbReference type="NCBI Taxonomy" id="3082113"/>
    <lineage>
        <taxon>Eukaryota</taxon>
        <taxon>Metazoa</taxon>
        <taxon>Chordata</taxon>
        <taxon>Craniata</taxon>
        <taxon>Vertebrata</taxon>
        <taxon>Euteleostomi</taxon>
        <taxon>Mammalia</taxon>
        <taxon>Eutheria</taxon>
        <taxon>Laurasiatheria</taxon>
        <taxon>Artiodactyla</taxon>
        <taxon>Ruminantia</taxon>
        <taxon>Pecora</taxon>
        <taxon>Cervidae</taxon>
        <taxon>Odocoileinae</taxon>
        <taxon>Rangifer</taxon>
    </lineage>
</organism>
<gene>
    <name evidence="2" type="ORF">MRATA1EN1_LOCUS10681</name>
</gene>
<sequence>MLLEDLGDQVRSLGLRLFPWSMEDNFQGLHPTKKGVPGSRMLFHEDKSCAPDHEHGQSSLGLFIKPLTQQGRKTRPEFPPYLASGGGTSGGLRSGSAGPPTADPFLGLQ</sequence>